<reference evidence="1 2" key="1">
    <citation type="journal article" date="2023" name="Life. Sci Alliance">
        <title>Evolutionary insights into 3D genome organization and epigenetic landscape of Vigna mungo.</title>
        <authorList>
            <person name="Junaid A."/>
            <person name="Singh B."/>
            <person name="Bhatia S."/>
        </authorList>
    </citation>
    <scope>NUCLEOTIDE SEQUENCE [LARGE SCALE GENOMIC DNA]</scope>
    <source>
        <strain evidence="1">Urdbean</strain>
    </source>
</reference>
<accession>A0AAQ3P673</accession>
<keyword evidence="2" id="KW-1185">Reference proteome</keyword>
<evidence type="ECO:0000313" key="2">
    <source>
        <dbReference type="Proteomes" id="UP001374535"/>
    </source>
</evidence>
<proteinExistence type="predicted"/>
<sequence length="101" mass="11972">MRSEDEEEEEAYESCSESEFQVVYYHKHHGEAEKPQWDSEEKEFQKLLLICDFSLLWTFLFCEHFGVHQELVNYRTSSDSSCKRTLLARGGLLMTNPFPDK</sequence>
<name>A0AAQ3P673_VIGMU</name>
<organism evidence="1 2">
    <name type="scientific">Vigna mungo</name>
    <name type="common">Black gram</name>
    <name type="synonym">Phaseolus mungo</name>
    <dbReference type="NCBI Taxonomy" id="3915"/>
    <lineage>
        <taxon>Eukaryota</taxon>
        <taxon>Viridiplantae</taxon>
        <taxon>Streptophyta</taxon>
        <taxon>Embryophyta</taxon>
        <taxon>Tracheophyta</taxon>
        <taxon>Spermatophyta</taxon>
        <taxon>Magnoliopsida</taxon>
        <taxon>eudicotyledons</taxon>
        <taxon>Gunneridae</taxon>
        <taxon>Pentapetalae</taxon>
        <taxon>rosids</taxon>
        <taxon>fabids</taxon>
        <taxon>Fabales</taxon>
        <taxon>Fabaceae</taxon>
        <taxon>Papilionoideae</taxon>
        <taxon>50 kb inversion clade</taxon>
        <taxon>NPAAA clade</taxon>
        <taxon>indigoferoid/millettioid clade</taxon>
        <taxon>Phaseoleae</taxon>
        <taxon>Vigna</taxon>
    </lineage>
</organism>
<dbReference type="Proteomes" id="UP001374535">
    <property type="component" value="Chromosome 2"/>
</dbReference>
<protein>
    <submittedName>
        <fullName evidence="1">Uncharacterized protein</fullName>
    </submittedName>
</protein>
<gene>
    <name evidence="1" type="ORF">V8G54_008784</name>
</gene>
<evidence type="ECO:0000313" key="1">
    <source>
        <dbReference type="EMBL" id="WVZ21462.1"/>
    </source>
</evidence>
<dbReference type="AlphaFoldDB" id="A0AAQ3P673"/>
<dbReference type="EMBL" id="CP144699">
    <property type="protein sequence ID" value="WVZ21462.1"/>
    <property type="molecule type" value="Genomic_DNA"/>
</dbReference>